<dbReference type="Proteomes" id="UP001152484">
    <property type="component" value="Unassembled WGS sequence"/>
</dbReference>
<feature type="compositionally biased region" description="Basic and acidic residues" evidence="1">
    <location>
        <begin position="176"/>
        <end position="193"/>
    </location>
</feature>
<sequence>MYFFDSYLVKEPNLIIRLEFVENTLTKAKNYSLLTENTLCREHSDQGKKLVAADRERYQKMVLLEASNKDTLSAIQKQQGMIEGLTSVTQTLPEALEQIASTQASEFQKLSLMIGDLDEAKKGEEDPQHLKPRPTRASPIDPTPYYEATFQKKRPVGIPRHPSPPKKASKKKKALSFREWRLGGSQRIDKSQFDDSYSAAEPIS</sequence>
<keyword evidence="3" id="KW-1185">Reference proteome</keyword>
<feature type="compositionally biased region" description="Basic residues" evidence="1">
    <location>
        <begin position="163"/>
        <end position="175"/>
    </location>
</feature>
<feature type="region of interest" description="Disordered" evidence="1">
    <location>
        <begin position="122"/>
        <end position="204"/>
    </location>
</feature>
<evidence type="ECO:0000313" key="2">
    <source>
        <dbReference type="EMBL" id="CAH9099388.1"/>
    </source>
</evidence>
<gene>
    <name evidence="2" type="ORF">CEURO_LOCUS14448</name>
</gene>
<dbReference type="EMBL" id="CAMAPE010000038">
    <property type="protein sequence ID" value="CAH9099388.1"/>
    <property type="molecule type" value="Genomic_DNA"/>
</dbReference>
<evidence type="ECO:0000256" key="1">
    <source>
        <dbReference type="SAM" id="MobiDB-lite"/>
    </source>
</evidence>
<evidence type="ECO:0000313" key="3">
    <source>
        <dbReference type="Proteomes" id="UP001152484"/>
    </source>
</evidence>
<accession>A0A9P0ZD70</accession>
<protein>
    <submittedName>
        <fullName evidence="2">Uncharacterized protein</fullName>
    </submittedName>
</protein>
<name>A0A9P0ZD70_CUSEU</name>
<organism evidence="2 3">
    <name type="scientific">Cuscuta europaea</name>
    <name type="common">European dodder</name>
    <dbReference type="NCBI Taxonomy" id="41803"/>
    <lineage>
        <taxon>Eukaryota</taxon>
        <taxon>Viridiplantae</taxon>
        <taxon>Streptophyta</taxon>
        <taxon>Embryophyta</taxon>
        <taxon>Tracheophyta</taxon>
        <taxon>Spermatophyta</taxon>
        <taxon>Magnoliopsida</taxon>
        <taxon>eudicotyledons</taxon>
        <taxon>Gunneridae</taxon>
        <taxon>Pentapetalae</taxon>
        <taxon>asterids</taxon>
        <taxon>lamiids</taxon>
        <taxon>Solanales</taxon>
        <taxon>Convolvulaceae</taxon>
        <taxon>Cuscuteae</taxon>
        <taxon>Cuscuta</taxon>
        <taxon>Cuscuta subgen. Cuscuta</taxon>
    </lineage>
</organism>
<reference evidence="2" key="1">
    <citation type="submission" date="2022-07" db="EMBL/GenBank/DDBJ databases">
        <authorList>
            <person name="Macas J."/>
            <person name="Novak P."/>
            <person name="Neumann P."/>
        </authorList>
    </citation>
    <scope>NUCLEOTIDE SEQUENCE</scope>
</reference>
<comment type="caution">
    <text evidence="2">The sequence shown here is derived from an EMBL/GenBank/DDBJ whole genome shotgun (WGS) entry which is preliminary data.</text>
</comment>
<proteinExistence type="predicted"/>
<dbReference type="AlphaFoldDB" id="A0A9P0ZD70"/>